<evidence type="ECO:0000313" key="2">
    <source>
        <dbReference type="Proteomes" id="UP000009192"/>
    </source>
</evidence>
<evidence type="ECO:0000313" key="1">
    <source>
        <dbReference type="EMBL" id="KRG06392.1"/>
    </source>
</evidence>
<dbReference type="AlphaFoldDB" id="A0A0Q9XQM5"/>
<name>A0A0Q9XQM5_DROMO</name>
<protein>
    <submittedName>
        <fullName evidence="1">Uncharacterized protein</fullName>
    </submittedName>
</protein>
<feature type="non-terminal residue" evidence="1">
    <location>
        <position position="1"/>
    </location>
</feature>
<proteinExistence type="predicted"/>
<organism evidence="1 2">
    <name type="scientific">Drosophila mojavensis</name>
    <name type="common">Fruit fly</name>
    <dbReference type="NCBI Taxonomy" id="7230"/>
    <lineage>
        <taxon>Eukaryota</taxon>
        <taxon>Metazoa</taxon>
        <taxon>Ecdysozoa</taxon>
        <taxon>Arthropoda</taxon>
        <taxon>Hexapoda</taxon>
        <taxon>Insecta</taxon>
        <taxon>Pterygota</taxon>
        <taxon>Neoptera</taxon>
        <taxon>Endopterygota</taxon>
        <taxon>Diptera</taxon>
        <taxon>Brachycera</taxon>
        <taxon>Muscomorpha</taxon>
        <taxon>Ephydroidea</taxon>
        <taxon>Drosophilidae</taxon>
        <taxon>Drosophila</taxon>
    </lineage>
</organism>
<gene>
    <name evidence="1" type="primary">Dmoj\GI26851</name>
    <name evidence="1" type="ORF">Dmoj_GI26851</name>
</gene>
<dbReference type="Proteomes" id="UP000009192">
    <property type="component" value="Unassembled WGS sequence"/>
</dbReference>
<reference evidence="1 2" key="1">
    <citation type="journal article" date="2007" name="Nature">
        <title>Evolution of genes and genomes on the Drosophila phylogeny.</title>
        <authorList>
            <consortium name="Drosophila 12 Genomes Consortium"/>
            <person name="Clark A.G."/>
            <person name="Eisen M.B."/>
            <person name="Smith D.R."/>
            <person name="Bergman C.M."/>
            <person name="Oliver B."/>
            <person name="Markow T.A."/>
            <person name="Kaufman T.C."/>
            <person name="Kellis M."/>
            <person name="Gelbart W."/>
            <person name="Iyer V.N."/>
            <person name="Pollard D.A."/>
            <person name="Sackton T.B."/>
            <person name="Larracuente A.M."/>
            <person name="Singh N.D."/>
            <person name="Abad J.P."/>
            <person name="Abt D.N."/>
            <person name="Adryan B."/>
            <person name="Aguade M."/>
            <person name="Akashi H."/>
            <person name="Anderson W.W."/>
            <person name="Aquadro C.F."/>
            <person name="Ardell D.H."/>
            <person name="Arguello R."/>
            <person name="Artieri C.G."/>
            <person name="Barbash D.A."/>
            <person name="Barker D."/>
            <person name="Barsanti P."/>
            <person name="Batterham P."/>
            <person name="Batzoglou S."/>
            <person name="Begun D."/>
            <person name="Bhutkar A."/>
            <person name="Blanco E."/>
            <person name="Bosak S.A."/>
            <person name="Bradley R.K."/>
            <person name="Brand A.D."/>
            <person name="Brent M.R."/>
            <person name="Brooks A.N."/>
            <person name="Brown R.H."/>
            <person name="Butlin R.K."/>
            <person name="Caggese C."/>
            <person name="Calvi B.R."/>
            <person name="Bernardo de Carvalho A."/>
            <person name="Caspi A."/>
            <person name="Castrezana S."/>
            <person name="Celniker S.E."/>
            <person name="Chang J.L."/>
            <person name="Chapple C."/>
            <person name="Chatterji S."/>
            <person name="Chinwalla A."/>
            <person name="Civetta A."/>
            <person name="Clifton S.W."/>
            <person name="Comeron J.M."/>
            <person name="Costello J.C."/>
            <person name="Coyne J.A."/>
            <person name="Daub J."/>
            <person name="David R.G."/>
            <person name="Delcher A.L."/>
            <person name="Delehaunty K."/>
            <person name="Do C.B."/>
            <person name="Ebling H."/>
            <person name="Edwards K."/>
            <person name="Eickbush T."/>
            <person name="Evans J.D."/>
            <person name="Filipski A."/>
            <person name="Findeiss S."/>
            <person name="Freyhult E."/>
            <person name="Fulton L."/>
            <person name="Fulton R."/>
            <person name="Garcia A.C."/>
            <person name="Gardiner A."/>
            <person name="Garfield D.A."/>
            <person name="Garvin B.E."/>
            <person name="Gibson G."/>
            <person name="Gilbert D."/>
            <person name="Gnerre S."/>
            <person name="Godfrey J."/>
            <person name="Good R."/>
            <person name="Gotea V."/>
            <person name="Gravely B."/>
            <person name="Greenberg A.J."/>
            <person name="Griffiths-Jones S."/>
            <person name="Gross S."/>
            <person name="Guigo R."/>
            <person name="Gustafson E.A."/>
            <person name="Haerty W."/>
            <person name="Hahn M.W."/>
            <person name="Halligan D.L."/>
            <person name="Halpern A.L."/>
            <person name="Halter G.M."/>
            <person name="Han M.V."/>
            <person name="Heger A."/>
            <person name="Hillier L."/>
            <person name="Hinrichs A.S."/>
            <person name="Holmes I."/>
            <person name="Hoskins R.A."/>
            <person name="Hubisz M.J."/>
            <person name="Hultmark D."/>
            <person name="Huntley M.A."/>
            <person name="Jaffe D.B."/>
            <person name="Jagadeeshan S."/>
            <person name="Jeck W.R."/>
            <person name="Johnson J."/>
            <person name="Jones C.D."/>
            <person name="Jordan W.C."/>
            <person name="Karpen G.H."/>
            <person name="Kataoka E."/>
            <person name="Keightley P.D."/>
            <person name="Kheradpour P."/>
            <person name="Kirkness E.F."/>
            <person name="Koerich L.B."/>
            <person name="Kristiansen K."/>
            <person name="Kudrna D."/>
            <person name="Kulathinal R.J."/>
            <person name="Kumar S."/>
            <person name="Kwok R."/>
            <person name="Lander E."/>
            <person name="Langley C.H."/>
            <person name="Lapoint R."/>
            <person name="Lazzaro B.P."/>
            <person name="Lee S.J."/>
            <person name="Levesque L."/>
            <person name="Li R."/>
            <person name="Lin C.F."/>
            <person name="Lin M.F."/>
            <person name="Lindblad-Toh K."/>
            <person name="Llopart A."/>
            <person name="Long M."/>
            <person name="Low L."/>
            <person name="Lozovsky E."/>
            <person name="Lu J."/>
            <person name="Luo M."/>
            <person name="Machado C.A."/>
            <person name="Makalowski W."/>
            <person name="Marzo M."/>
            <person name="Matsuda M."/>
            <person name="Matzkin L."/>
            <person name="McAllister B."/>
            <person name="McBride C.S."/>
            <person name="McKernan B."/>
            <person name="McKernan K."/>
            <person name="Mendez-Lago M."/>
            <person name="Minx P."/>
            <person name="Mollenhauer M.U."/>
            <person name="Montooth K."/>
            <person name="Mount S.M."/>
            <person name="Mu X."/>
            <person name="Myers E."/>
            <person name="Negre B."/>
            <person name="Newfeld S."/>
            <person name="Nielsen R."/>
            <person name="Noor M.A."/>
            <person name="O'Grady P."/>
            <person name="Pachter L."/>
            <person name="Papaceit M."/>
            <person name="Parisi M.J."/>
            <person name="Parisi M."/>
            <person name="Parts L."/>
            <person name="Pedersen J.S."/>
            <person name="Pesole G."/>
            <person name="Phillippy A.M."/>
            <person name="Ponting C.P."/>
            <person name="Pop M."/>
            <person name="Porcelli D."/>
            <person name="Powell J.R."/>
            <person name="Prohaska S."/>
            <person name="Pruitt K."/>
            <person name="Puig M."/>
            <person name="Quesneville H."/>
            <person name="Ram K.R."/>
            <person name="Rand D."/>
            <person name="Rasmussen M.D."/>
            <person name="Reed L.K."/>
            <person name="Reenan R."/>
            <person name="Reily A."/>
            <person name="Remington K.A."/>
            <person name="Rieger T.T."/>
            <person name="Ritchie M.G."/>
            <person name="Robin C."/>
            <person name="Rogers Y.H."/>
            <person name="Rohde C."/>
            <person name="Rozas J."/>
            <person name="Rubenfield M.J."/>
            <person name="Ruiz A."/>
            <person name="Russo S."/>
            <person name="Salzberg S.L."/>
            <person name="Sanchez-Gracia A."/>
            <person name="Saranga D.J."/>
            <person name="Sato H."/>
            <person name="Schaeffer S.W."/>
            <person name="Schatz M.C."/>
            <person name="Schlenke T."/>
            <person name="Schwartz R."/>
            <person name="Segarra C."/>
            <person name="Singh R.S."/>
            <person name="Sirot L."/>
            <person name="Sirota M."/>
            <person name="Sisneros N.B."/>
            <person name="Smith C.D."/>
            <person name="Smith T.F."/>
            <person name="Spieth J."/>
            <person name="Stage D.E."/>
            <person name="Stark A."/>
            <person name="Stephan W."/>
            <person name="Strausberg R.L."/>
            <person name="Strempel S."/>
            <person name="Sturgill D."/>
            <person name="Sutton G."/>
            <person name="Sutton G.G."/>
            <person name="Tao W."/>
            <person name="Teichmann S."/>
            <person name="Tobari Y.N."/>
            <person name="Tomimura Y."/>
            <person name="Tsolas J.M."/>
            <person name="Valente V.L."/>
            <person name="Venter E."/>
            <person name="Venter J.C."/>
            <person name="Vicario S."/>
            <person name="Vieira F.G."/>
            <person name="Vilella A.J."/>
            <person name="Villasante A."/>
            <person name="Walenz B."/>
            <person name="Wang J."/>
            <person name="Wasserman M."/>
            <person name="Watts T."/>
            <person name="Wilson D."/>
            <person name="Wilson R.K."/>
            <person name="Wing R.A."/>
            <person name="Wolfner M.F."/>
            <person name="Wong A."/>
            <person name="Wong G.K."/>
            <person name="Wu C.I."/>
            <person name="Wu G."/>
            <person name="Yamamoto D."/>
            <person name="Yang H.P."/>
            <person name="Yang S.P."/>
            <person name="Yorke J.A."/>
            <person name="Yoshida K."/>
            <person name="Zdobnov E."/>
            <person name="Zhang P."/>
            <person name="Zhang Y."/>
            <person name="Zimin A.V."/>
            <person name="Baldwin J."/>
            <person name="Abdouelleil A."/>
            <person name="Abdulkadir J."/>
            <person name="Abebe A."/>
            <person name="Abera B."/>
            <person name="Abreu J."/>
            <person name="Acer S.C."/>
            <person name="Aftuck L."/>
            <person name="Alexander A."/>
            <person name="An P."/>
            <person name="Anderson E."/>
            <person name="Anderson S."/>
            <person name="Arachi H."/>
            <person name="Azer M."/>
            <person name="Bachantsang P."/>
            <person name="Barry A."/>
            <person name="Bayul T."/>
            <person name="Berlin A."/>
            <person name="Bessette D."/>
            <person name="Bloom T."/>
            <person name="Blye J."/>
            <person name="Boguslavskiy L."/>
            <person name="Bonnet C."/>
            <person name="Boukhgalter B."/>
            <person name="Bourzgui I."/>
            <person name="Brown A."/>
            <person name="Cahill P."/>
            <person name="Channer S."/>
            <person name="Cheshatsang Y."/>
            <person name="Chuda L."/>
            <person name="Citroen M."/>
            <person name="Collymore A."/>
            <person name="Cooke P."/>
            <person name="Costello M."/>
            <person name="D'Aco K."/>
            <person name="Daza R."/>
            <person name="De Haan G."/>
            <person name="DeGray S."/>
            <person name="DeMaso C."/>
            <person name="Dhargay N."/>
            <person name="Dooley K."/>
            <person name="Dooley E."/>
            <person name="Doricent M."/>
            <person name="Dorje P."/>
            <person name="Dorjee K."/>
            <person name="Dupes A."/>
            <person name="Elong R."/>
            <person name="Falk J."/>
            <person name="Farina A."/>
            <person name="Faro S."/>
            <person name="Ferguson D."/>
            <person name="Fisher S."/>
            <person name="Foley C.D."/>
            <person name="Franke A."/>
            <person name="Friedrich D."/>
            <person name="Gadbois L."/>
            <person name="Gearin G."/>
            <person name="Gearin C.R."/>
            <person name="Giannoukos G."/>
            <person name="Goode T."/>
            <person name="Graham J."/>
            <person name="Grandbois E."/>
            <person name="Grewal S."/>
            <person name="Gyaltsen K."/>
            <person name="Hafez N."/>
            <person name="Hagos B."/>
            <person name="Hall J."/>
            <person name="Henson C."/>
            <person name="Hollinger A."/>
            <person name="Honan T."/>
            <person name="Huard M.D."/>
            <person name="Hughes L."/>
            <person name="Hurhula B."/>
            <person name="Husby M.E."/>
            <person name="Kamat A."/>
            <person name="Kanga B."/>
            <person name="Kashin S."/>
            <person name="Khazanovich D."/>
            <person name="Kisner P."/>
            <person name="Lance K."/>
            <person name="Lara M."/>
            <person name="Lee W."/>
            <person name="Lennon N."/>
            <person name="Letendre F."/>
            <person name="LeVine R."/>
            <person name="Lipovsky A."/>
            <person name="Liu X."/>
            <person name="Liu J."/>
            <person name="Liu S."/>
            <person name="Lokyitsang T."/>
            <person name="Lokyitsang Y."/>
            <person name="Lubonja R."/>
            <person name="Lui A."/>
            <person name="MacDonald P."/>
            <person name="Magnisalis V."/>
            <person name="Maru K."/>
            <person name="Matthews C."/>
            <person name="McCusker W."/>
            <person name="McDonough S."/>
            <person name="Mehta T."/>
            <person name="Meldrim J."/>
            <person name="Meneus L."/>
            <person name="Mihai O."/>
            <person name="Mihalev A."/>
            <person name="Mihova T."/>
            <person name="Mittelman R."/>
            <person name="Mlenga V."/>
            <person name="Montmayeur A."/>
            <person name="Mulrain L."/>
            <person name="Navidi A."/>
            <person name="Naylor J."/>
            <person name="Negash T."/>
            <person name="Nguyen T."/>
            <person name="Nguyen N."/>
            <person name="Nicol R."/>
            <person name="Norbu C."/>
            <person name="Norbu N."/>
            <person name="Novod N."/>
            <person name="O'Neill B."/>
            <person name="Osman S."/>
            <person name="Markiewicz E."/>
            <person name="Oyono O.L."/>
            <person name="Patti C."/>
            <person name="Phunkhang P."/>
            <person name="Pierre F."/>
            <person name="Priest M."/>
            <person name="Raghuraman S."/>
            <person name="Rege F."/>
            <person name="Reyes R."/>
            <person name="Rise C."/>
            <person name="Rogov P."/>
            <person name="Ross K."/>
            <person name="Ryan E."/>
            <person name="Settipalli S."/>
            <person name="Shea T."/>
            <person name="Sherpa N."/>
            <person name="Shi L."/>
            <person name="Shih D."/>
            <person name="Sparrow T."/>
            <person name="Spaulding J."/>
            <person name="Stalker J."/>
            <person name="Stange-Thomann N."/>
            <person name="Stavropoulos S."/>
            <person name="Stone C."/>
            <person name="Strader C."/>
            <person name="Tesfaye S."/>
            <person name="Thomson T."/>
            <person name="Thoulutsang Y."/>
            <person name="Thoulutsang D."/>
            <person name="Topham K."/>
            <person name="Topping I."/>
            <person name="Tsamla T."/>
            <person name="Vassiliev H."/>
            <person name="Vo A."/>
            <person name="Wangchuk T."/>
            <person name="Wangdi T."/>
            <person name="Weiand M."/>
            <person name="Wilkinson J."/>
            <person name="Wilson A."/>
            <person name="Yadav S."/>
            <person name="Young G."/>
            <person name="Yu Q."/>
            <person name="Zembek L."/>
            <person name="Zhong D."/>
            <person name="Zimmer A."/>
            <person name="Zwirko Z."/>
            <person name="Jaffe D.B."/>
            <person name="Alvarez P."/>
            <person name="Brockman W."/>
            <person name="Butler J."/>
            <person name="Chin C."/>
            <person name="Gnerre S."/>
            <person name="Grabherr M."/>
            <person name="Kleber M."/>
            <person name="Mauceli E."/>
            <person name="MacCallum I."/>
        </authorList>
    </citation>
    <scope>NUCLEOTIDE SEQUENCE [LARGE SCALE GENOMIC DNA]</scope>
    <source>
        <strain evidence="2">Tucson 15081-1352.22</strain>
    </source>
</reference>
<keyword evidence="2" id="KW-1185">Reference proteome</keyword>
<sequence length="46" mass="5199">VLDVSLESESGSDCCSCAAQLDDMNTQMMQLEQRLRRLECLIFDSN</sequence>
<dbReference type="KEGG" id="dmo:Dmoj_GI26851"/>
<dbReference type="EMBL" id="CH933809">
    <property type="protein sequence ID" value="KRG06392.1"/>
    <property type="molecule type" value="Genomic_DNA"/>
</dbReference>
<accession>A0A0Q9XQM5</accession>
<dbReference type="InParanoid" id="A0A0Q9XQM5"/>